<dbReference type="Pfam" id="PF03358">
    <property type="entry name" value="FMN_red"/>
    <property type="match status" value="1"/>
</dbReference>
<dbReference type="InterPro" id="IPR050712">
    <property type="entry name" value="NAD(P)H-dep_reductase"/>
</dbReference>
<dbReference type="SUPFAM" id="SSF52218">
    <property type="entry name" value="Flavoproteins"/>
    <property type="match status" value="1"/>
</dbReference>
<dbReference type="RefSeq" id="WP_265128647.1">
    <property type="nucleotide sequence ID" value="NZ_JAPCHY010000013.1"/>
</dbReference>
<evidence type="ECO:0000313" key="4">
    <source>
        <dbReference type="EMBL" id="MCW4473658.1"/>
    </source>
</evidence>
<reference evidence="4 5" key="1">
    <citation type="submission" date="2022-10" db="EMBL/GenBank/DDBJ databases">
        <title>Xanthomonas sp. H13-6.</title>
        <authorList>
            <person name="Liu X."/>
            <person name="Deng Z."/>
            <person name="Jiang Y."/>
            <person name="Yu T."/>
            <person name="Ai J."/>
        </authorList>
    </citation>
    <scope>NUCLEOTIDE SEQUENCE [LARGE SCALE GENOMIC DNA]</scope>
    <source>
        <strain evidence="4 5">H13-6</strain>
    </source>
</reference>
<proteinExistence type="predicted"/>
<accession>A0ABT3JYT6</accession>
<keyword evidence="2" id="KW-0285">Flavoprotein</keyword>
<dbReference type="PANTHER" id="PTHR30543">
    <property type="entry name" value="CHROMATE REDUCTASE"/>
    <property type="match status" value="1"/>
</dbReference>
<evidence type="ECO:0000259" key="3">
    <source>
        <dbReference type="Pfam" id="PF03358"/>
    </source>
</evidence>
<dbReference type="InterPro" id="IPR005025">
    <property type="entry name" value="FMN_Rdtase-like_dom"/>
</dbReference>
<keyword evidence="5" id="KW-1185">Reference proteome</keyword>
<dbReference type="EMBL" id="JAPCHY010000013">
    <property type="protein sequence ID" value="MCW4473658.1"/>
    <property type="molecule type" value="Genomic_DNA"/>
</dbReference>
<feature type="domain" description="NADPH-dependent FMN reductase-like" evidence="3">
    <location>
        <begin position="11"/>
        <end position="155"/>
    </location>
</feature>
<keyword evidence="2" id="KW-0288">FMN</keyword>
<evidence type="ECO:0000256" key="2">
    <source>
        <dbReference type="ARBA" id="ARBA00022643"/>
    </source>
</evidence>
<dbReference type="PANTHER" id="PTHR30543:SF21">
    <property type="entry name" value="NAD(P)H-DEPENDENT FMN REDUCTASE LOT6"/>
    <property type="match status" value="1"/>
</dbReference>
<evidence type="ECO:0000313" key="5">
    <source>
        <dbReference type="Proteomes" id="UP001209922"/>
    </source>
</evidence>
<organism evidence="4 5">
    <name type="scientific">Xanthomonas chitinilytica</name>
    <dbReference type="NCBI Taxonomy" id="2989819"/>
    <lineage>
        <taxon>Bacteria</taxon>
        <taxon>Pseudomonadati</taxon>
        <taxon>Pseudomonadota</taxon>
        <taxon>Gammaproteobacteria</taxon>
        <taxon>Lysobacterales</taxon>
        <taxon>Lysobacteraceae</taxon>
        <taxon>Xanthomonas</taxon>
    </lineage>
</organism>
<comment type="cofactor">
    <cofactor evidence="1">
        <name>FMN</name>
        <dbReference type="ChEBI" id="CHEBI:58210"/>
    </cofactor>
</comment>
<dbReference type="Gene3D" id="3.40.50.360">
    <property type="match status" value="1"/>
</dbReference>
<comment type="caution">
    <text evidence="4">The sequence shown here is derived from an EMBL/GenBank/DDBJ whole genome shotgun (WGS) entry which is preliminary data.</text>
</comment>
<evidence type="ECO:0000256" key="1">
    <source>
        <dbReference type="ARBA" id="ARBA00001917"/>
    </source>
</evidence>
<dbReference type="InterPro" id="IPR029039">
    <property type="entry name" value="Flavoprotein-like_sf"/>
</dbReference>
<name>A0ABT3JYT6_9XANT</name>
<dbReference type="Proteomes" id="UP001209922">
    <property type="component" value="Unassembled WGS sequence"/>
</dbReference>
<protein>
    <submittedName>
        <fullName evidence="4">NAD(P)H-dependent oxidoreductase</fullName>
    </submittedName>
</protein>
<gene>
    <name evidence="4" type="ORF">OK345_14250</name>
</gene>
<sequence>MDPAASFPPRRVLAIAGSLRRDSFNRRLLRAAATLAPAGMQVQVHDGLAALPMFDEDIEGAMQPTDAVPSLWREVAQADALLIATPEYNQSLPGVLKNAIDWISRSRPSVLAGKPVAVVGATSGRWGTRLAQAALRQVLVACQSRVVPGPSLFLADAGAAFDGEGRLLDAAARQAMQRLLAALDAEIAQAAACRR</sequence>